<evidence type="ECO:0000313" key="1">
    <source>
        <dbReference type="EMBL" id="CAF1526751.1"/>
    </source>
</evidence>
<name>A0A815V8C9_9BILA</name>
<dbReference type="Proteomes" id="UP000663860">
    <property type="component" value="Unassembled WGS sequence"/>
</dbReference>
<accession>A0A815V8C9</accession>
<protein>
    <submittedName>
        <fullName evidence="1">Uncharacterized protein</fullName>
    </submittedName>
</protein>
<gene>
    <name evidence="1" type="ORF">IZO911_LOCUS46019</name>
</gene>
<dbReference type="AlphaFoldDB" id="A0A815V8C9"/>
<feature type="non-terminal residue" evidence="1">
    <location>
        <position position="44"/>
    </location>
</feature>
<reference evidence="1" key="1">
    <citation type="submission" date="2021-02" db="EMBL/GenBank/DDBJ databases">
        <authorList>
            <person name="Nowell W R."/>
        </authorList>
    </citation>
    <scope>NUCLEOTIDE SEQUENCE</scope>
</reference>
<proteinExistence type="predicted"/>
<organism evidence="1 2">
    <name type="scientific">Adineta steineri</name>
    <dbReference type="NCBI Taxonomy" id="433720"/>
    <lineage>
        <taxon>Eukaryota</taxon>
        <taxon>Metazoa</taxon>
        <taxon>Spiralia</taxon>
        <taxon>Gnathifera</taxon>
        <taxon>Rotifera</taxon>
        <taxon>Eurotatoria</taxon>
        <taxon>Bdelloidea</taxon>
        <taxon>Adinetida</taxon>
        <taxon>Adinetidae</taxon>
        <taxon>Adineta</taxon>
    </lineage>
</organism>
<comment type="caution">
    <text evidence="1">The sequence shown here is derived from an EMBL/GenBank/DDBJ whole genome shotgun (WGS) entry which is preliminary data.</text>
</comment>
<evidence type="ECO:0000313" key="2">
    <source>
        <dbReference type="Proteomes" id="UP000663860"/>
    </source>
</evidence>
<sequence>GLCGEIIGPTMTILAHNIQVTFNGMATVLASASAGGLITNIICG</sequence>
<feature type="non-terminal residue" evidence="1">
    <location>
        <position position="1"/>
    </location>
</feature>
<dbReference type="EMBL" id="CAJNOE010007159">
    <property type="protein sequence ID" value="CAF1526751.1"/>
    <property type="molecule type" value="Genomic_DNA"/>
</dbReference>